<evidence type="ECO:0000313" key="4">
    <source>
        <dbReference type="Proteomes" id="UP000414233"/>
    </source>
</evidence>
<dbReference type="Pfam" id="PF09832">
    <property type="entry name" value="DUF2059"/>
    <property type="match status" value="1"/>
</dbReference>
<dbReference type="Proteomes" id="UP000414233">
    <property type="component" value="Unassembled WGS sequence"/>
</dbReference>
<evidence type="ECO:0000313" key="3">
    <source>
        <dbReference type="EMBL" id="VVD62571.1"/>
    </source>
</evidence>
<sequence>MQYNVKKWMWLLMAAPAMAMAQSSAPLDAEKKAAIKDLLDAIDANKLVAAIGEGAQQQAKQMVPAILEQALVENKTMSDQQKQAAVPSLQQNAMPKLVDQAGKVFNSDAFKNDAIQAQYTAYGKYYTTDEIKGLTNFYKSPVGQKYIKVQDQVGQEVVGGLMQKYMKSSVDTSKDLAVKEVAAVAKSGPAAKAPAKK</sequence>
<evidence type="ECO:0000256" key="1">
    <source>
        <dbReference type="SAM" id="SignalP"/>
    </source>
</evidence>
<organism evidence="3 4">
    <name type="scientific">Pandoraea terrae</name>
    <dbReference type="NCBI Taxonomy" id="1537710"/>
    <lineage>
        <taxon>Bacteria</taxon>
        <taxon>Pseudomonadati</taxon>
        <taxon>Pseudomonadota</taxon>
        <taxon>Betaproteobacteria</taxon>
        <taxon>Burkholderiales</taxon>
        <taxon>Burkholderiaceae</taxon>
        <taxon>Pandoraea</taxon>
    </lineage>
</organism>
<proteinExistence type="predicted"/>
<dbReference type="RefSeq" id="WP_150695162.1">
    <property type="nucleotide sequence ID" value="NZ_CABPRZ010000001.1"/>
</dbReference>
<name>A0A5E4RIC4_9BURK</name>
<dbReference type="OrthoDB" id="8589964at2"/>
<accession>A0A5E4RIC4</accession>
<feature type="chain" id="PRO_5023042835" evidence="1">
    <location>
        <begin position="20"/>
        <end position="197"/>
    </location>
</feature>
<keyword evidence="4" id="KW-1185">Reference proteome</keyword>
<evidence type="ECO:0000259" key="2">
    <source>
        <dbReference type="Pfam" id="PF09832"/>
    </source>
</evidence>
<gene>
    <name evidence="3" type="ORF">PTE30175_00176</name>
</gene>
<dbReference type="AlphaFoldDB" id="A0A5E4RIC4"/>
<keyword evidence="1" id="KW-0732">Signal</keyword>
<dbReference type="InterPro" id="IPR018637">
    <property type="entry name" value="DUF2059"/>
</dbReference>
<feature type="domain" description="DUF2059" evidence="2">
    <location>
        <begin position="114"/>
        <end position="168"/>
    </location>
</feature>
<protein>
    <submittedName>
        <fullName evidence="3">Signal peptide protein</fullName>
    </submittedName>
</protein>
<feature type="signal peptide" evidence="1">
    <location>
        <begin position="1"/>
        <end position="19"/>
    </location>
</feature>
<dbReference type="EMBL" id="CABPRZ010000001">
    <property type="protein sequence ID" value="VVD62571.1"/>
    <property type="molecule type" value="Genomic_DNA"/>
</dbReference>
<reference evidence="3 4" key="1">
    <citation type="submission" date="2019-08" db="EMBL/GenBank/DDBJ databases">
        <authorList>
            <person name="Peeters C."/>
        </authorList>
    </citation>
    <scope>NUCLEOTIDE SEQUENCE [LARGE SCALE GENOMIC DNA]</scope>
    <source>
        <strain evidence="3 4">LMG 30175</strain>
    </source>
</reference>